<feature type="active site" description="Charge relay system" evidence="5">
    <location>
        <position position="416"/>
    </location>
</feature>
<name>A0ABT7B7B7_9CYAN</name>
<evidence type="ECO:0000313" key="8">
    <source>
        <dbReference type="EMBL" id="MDJ1174514.1"/>
    </source>
</evidence>
<evidence type="ECO:0000256" key="3">
    <source>
        <dbReference type="ARBA" id="ARBA00022801"/>
    </source>
</evidence>
<evidence type="ECO:0000259" key="7">
    <source>
        <dbReference type="Pfam" id="PF00082"/>
    </source>
</evidence>
<feature type="domain" description="Peptidase S8/S53" evidence="7">
    <location>
        <begin position="183"/>
        <end position="465"/>
    </location>
</feature>
<dbReference type="EMBL" id="JAQOSO010000055">
    <property type="protein sequence ID" value="MDJ1174514.1"/>
    <property type="molecule type" value="Genomic_DNA"/>
</dbReference>
<dbReference type="Pfam" id="PF00082">
    <property type="entry name" value="Peptidase_S8"/>
    <property type="match status" value="1"/>
</dbReference>
<gene>
    <name evidence="8" type="ORF">PMG25_10470</name>
</gene>
<dbReference type="RefSeq" id="WP_283766841.1">
    <property type="nucleotide sequence ID" value="NZ_JAQOSO010000055.1"/>
</dbReference>
<accession>A0ABT7B7B7</accession>
<feature type="coiled-coil region" evidence="6">
    <location>
        <begin position="538"/>
        <end position="565"/>
    </location>
</feature>
<evidence type="ECO:0000256" key="4">
    <source>
        <dbReference type="ARBA" id="ARBA00022825"/>
    </source>
</evidence>
<dbReference type="Proteomes" id="UP001235849">
    <property type="component" value="Unassembled WGS sequence"/>
</dbReference>
<dbReference type="PRINTS" id="PR00723">
    <property type="entry name" value="SUBTILISIN"/>
</dbReference>
<evidence type="ECO:0000256" key="6">
    <source>
        <dbReference type="SAM" id="Coils"/>
    </source>
</evidence>
<reference evidence="8 9" key="1">
    <citation type="submission" date="2023-01" db="EMBL/GenBank/DDBJ databases">
        <title>Novel diversity within Roseofilum (Cyanobacteria; Desertifilaceae) from marine benthic mats with descriptions of four novel species.</title>
        <authorList>
            <person name="Wang Y."/>
            <person name="Berthold D.E."/>
            <person name="Hu J."/>
            <person name="Lefler F.W."/>
            <person name="Laughinghouse H.D. IV."/>
        </authorList>
    </citation>
    <scope>NUCLEOTIDE SEQUENCE [LARGE SCALE GENOMIC DNA]</scope>
    <source>
        <strain evidence="8 9">BLCC-M114</strain>
    </source>
</reference>
<keyword evidence="6" id="KW-0175">Coiled coil</keyword>
<proteinExistence type="inferred from homology"/>
<dbReference type="PANTHER" id="PTHR43806:SF11">
    <property type="entry name" value="CEREVISIN-RELATED"/>
    <property type="match status" value="1"/>
</dbReference>
<evidence type="ECO:0000313" key="9">
    <source>
        <dbReference type="Proteomes" id="UP001235849"/>
    </source>
</evidence>
<feature type="active site" description="Charge relay system" evidence="5">
    <location>
        <position position="192"/>
    </location>
</feature>
<protein>
    <submittedName>
        <fullName evidence="8">S8 family serine peptidase</fullName>
    </submittedName>
</protein>
<comment type="similarity">
    <text evidence="1 5">Belongs to the peptidase S8 family.</text>
</comment>
<feature type="active site" description="Charge relay system" evidence="5">
    <location>
        <position position="226"/>
    </location>
</feature>
<keyword evidence="2 5" id="KW-0645">Protease</keyword>
<dbReference type="InterPro" id="IPR015500">
    <property type="entry name" value="Peptidase_S8_subtilisin-rel"/>
</dbReference>
<dbReference type="InterPro" id="IPR036852">
    <property type="entry name" value="Peptidase_S8/S53_dom_sf"/>
</dbReference>
<dbReference type="PROSITE" id="PS51892">
    <property type="entry name" value="SUBTILASE"/>
    <property type="match status" value="1"/>
</dbReference>
<keyword evidence="3 5" id="KW-0378">Hydrolase</keyword>
<dbReference type="PANTHER" id="PTHR43806">
    <property type="entry name" value="PEPTIDASE S8"/>
    <property type="match status" value="1"/>
</dbReference>
<dbReference type="CDD" id="cd07494">
    <property type="entry name" value="Peptidases_S8_10"/>
    <property type="match status" value="1"/>
</dbReference>
<dbReference type="Gene3D" id="3.40.50.200">
    <property type="entry name" value="Peptidase S8/S53 domain"/>
    <property type="match status" value="1"/>
</dbReference>
<keyword evidence="4 5" id="KW-0720">Serine protease</keyword>
<keyword evidence="9" id="KW-1185">Reference proteome</keyword>
<evidence type="ECO:0000256" key="5">
    <source>
        <dbReference type="PROSITE-ProRule" id="PRU01240"/>
    </source>
</evidence>
<dbReference type="InterPro" id="IPR050131">
    <property type="entry name" value="Peptidase_S8_subtilisin-like"/>
</dbReference>
<dbReference type="SUPFAM" id="SSF52743">
    <property type="entry name" value="Subtilisin-like"/>
    <property type="match status" value="1"/>
</dbReference>
<evidence type="ECO:0000256" key="2">
    <source>
        <dbReference type="ARBA" id="ARBA00022670"/>
    </source>
</evidence>
<evidence type="ECO:0000256" key="1">
    <source>
        <dbReference type="ARBA" id="ARBA00011073"/>
    </source>
</evidence>
<dbReference type="InterPro" id="IPR000209">
    <property type="entry name" value="Peptidase_S8/S53_dom"/>
</dbReference>
<comment type="caution">
    <text evidence="8">The sequence shown here is derived from an EMBL/GenBank/DDBJ whole genome shotgun (WGS) entry which is preliminary data.</text>
</comment>
<sequence>MYRHSSTELPPKVYAEAVVVAATGESLLSSPTLVTSKNVAQFDADPRLLKETENRLRKAKFEVLSVGRSSISIAGPPELYEREFNTRLIARERRVNKGFADFAVGTYLDSLDNKPKGEIDTSQTTWANEVAGIAINEPIYYAIRPNIPAAFPPLIDRSRHLQVPDDIAKGLKSDRLHQLGITGRGAKVVMVDSGWYEHPFFRRNGYRGKVVLAPGSSEPDRDDNGHGTGESANLFAVAPEVDFTMVKADVALYKRWRNVNSIAAFREAIVLKPDIIVCSWGSDQRSPILSPHNKVLASLIADAVRQGIVVIFAAGNGHDWGFPAQHPEVIAAGGVYMPPDESRRHELEASSYSSGFISPVYPGRTVPDVCGLVGHLPDGQYIMLPIPPGCTTDDGHARRGDGTNPDDGWAAFSGTSAAAPQLAGICALIKQINPSLSPQRITQILENTATDVTLESQNYRRHQVGIGRDIHTGHGLANAWEAIQAIKPNVTENPPPIATPASTPPVMTQAVGLQPSSVTLFSSPSEPTVSPTVLSKRKLKMSADYPKLREKLDEIRNEFDAILKRKIEAGEIEEVELSLSEHHFSSRSPRTDGLLALVACVKEVDPDEESKTVVDDIHQVITQTLEAKGLMTKDLETRLNDNEDFQKGLEYILGESKPKPEISTKHIYAAKSLLKVREYQKLATRVLIAGISSFESDISGEAAKALGEFSDNIQFNLIDRENVYLPLEGYCSMVGPGCYTKDAKCYTGKTCKKTEEVGNCEGCENPHF</sequence>
<organism evidence="8 9">
    <name type="scientific">Roseofilum capinflatum BLCC-M114</name>
    <dbReference type="NCBI Taxonomy" id="3022440"/>
    <lineage>
        <taxon>Bacteria</taxon>
        <taxon>Bacillati</taxon>
        <taxon>Cyanobacteriota</taxon>
        <taxon>Cyanophyceae</taxon>
        <taxon>Desertifilales</taxon>
        <taxon>Desertifilaceae</taxon>
        <taxon>Roseofilum</taxon>
        <taxon>Roseofilum capinflatum</taxon>
    </lineage>
</organism>